<feature type="domain" description="TB" evidence="12">
    <location>
        <begin position="1843"/>
        <end position="1899"/>
    </location>
</feature>
<evidence type="ECO:0000259" key="12">
    <source>
        <dbReference type="PROSITE" id="PS51364"/>
    </source>
</evidence>
<evidence type="ECO:0000256" key="9">
    <source>
        <dbReference type="ARBA" id="ARBA00023180"/>
    </source>
</evidence>
<feature type="domain" description="EGF-like" evidence="11">
    <location>
        <begin position="160"/>
        <end position="197"/>
    </location>
</feature>
<dbReference type="STRING" id="158441.A0A226F3Y6"/>
<feature type="domain" description="TB" evidence="12">
    <location>
        <begin position="698"/>
        <end position="744"/>
    </location>
</feature>
<dbReference type="Pfam" id="PF12661">
    <property type="entry name" value="hEGF"/>
    <property type="match status" value="1"/>
</dbReference>
<feature type="domain" description="EGF-like" evidence="11">
    <location>
        <begin position="1727"/>
        <end position="1769"/>
    </location>
</feature>
<comment type="caution">
    <text evidence="13">The sequence shown here is derived from an EMBL/GenBank/DDBJ whole genome shotgun (WGS) entry which is preliminary data.</text>
</comment>
<feature type="domain" description="EGF-like" evidence="11">
    <location>
        <begin position="1038"/>
        <end position="1078"/>
    </location>
</feature>
<dbReference type="OMA" id="DPKCHAG"/>
<reference evidence="13 14" key="1">
    <citation type="submission" date="2015-12" db="EMBL/GenBank/DDBJ databases">
        <title>The genome of Folsomia candida.</title>
        <authorList>
            <person name="Faddeeva A."/>
            <person name="Derks M.F."/>
            <person name="Anvar Y."/>
            <person name="Smit S."/>
            <person name="Van Straalen N."/>
            <person name="Roelofs D."/>
        </authorList>
    </citation>
    <scope>NUCLEOTIDE SEQUENCE [LARGE SCALE GENOMIC DNA]</scope>
    <source>
        <strain evidence="13 14">VU population</strain>
        <tissue evidence="13">Whole body</tissue>
    </source>
</reference>
<feature type="domain" description="EGF-like" evidence="11">
    <location>
        <begin position="2252"/>
        <end position="2292"/>
    </location>
</feature>
<feature type="domain" description="EGF-like" evidence="11">
    <location>
        <begin position="1122"/>
        <end position="1162"/>
    </location>
</feature>
<dbReference type="InterPro" id="IPR001881">
    <property type="entry name" value="EGF-like_Ca-bd_dom"/>
</dbReference>
<evidence type="ECO:0000256" key="4">
    <source>
        <dbReference type="ARBA" id="ARBA00022536"/>
    </source>
</evidence>
<dbReference type="FunFam" id="2.10.25.10:FF:000014">
    <property type="entry name" value="Latent-transforming growth factor beta-binding protein 3"/>
    <property type="match status" value="2"/>
</dbReference>
<dbReference type="Pfam" id="PF07645">
    <property type="entry name" value="EGF_CA"/>
    <property type="match status" value="25"/>
</dbReference>
<dbReference type="PROSITE" id="PS01187">
    <property type="entry name" value="EGF_CA"/>
    <property type="match status" value="14"/>
</dbReference>
<dbReference type="FunFam" id="2.10.25.10:FF:000804">
    <property type="entry name" value="Fibrillin-1"/>
    <property type="match status" value="1"/>
</dbReference>
<evidence type="ECO:0000256" key="8">
    <source>
        <dbReference type="ARBA" id="ARBA00023157"/>
    </source>
</evidence>
<feature type="domain" description="TB" evidence="12">
    <location>
        <begin position="214"/>
        <end position="263"/>
    </location>
</feature>
<gene>
    <name evidence="13" type="ORF">Fcan01_02497</name>
</gene>
<feature type="domain" description="EGF-like" evidence="11">
    <location>
        <begin position="1797"/>
        <end position="1838"/>
    </location>
</feature>
<feature type="domain" description="TB" evidence="12">
    <location>
        <begin position="807"/>
        <end position="858"/>
    </location>
</feature>
<dbReference type="InterPro" id="IPR000152">
    <property type="entry name" value="EGF-type_Asp/Asn_hydroxyl_site"/>
</dbReference>
<dbReference type="InterPro" id="IPR036773">
    <property type="entry name" value="TB_dom_sf"/>
</dbReference>
<organism evidence="13 14">
    <name type="scientific">Folsomia candida</name>
    <name type="common">Springtail</name>
    <dbReference type="NCBI Taxonomy" id="158441"/>
    <lineage>
        <taxon>Eukaryota</taxon>
        <taxon>Metazoa</taxon>
        <taxon>Ecdysozoa</taxon>
        <taxon>Arthropoda</taxon>
        <taxon>Hexapoda</taxon>
        <taxon>Collembola</taxon>
        <taxon>Entomobryomorpha</taxon>
        <taxon>Isotomoidea</taxon>
        <taxon>Isotomidae</taxon>
        <taxon>Proisotominae</taxon>
        <taxon>Folsomia</taxon>
    </lineage>
</organism>
<protein>
    <submittedName>
        <fullName evidence="13">Fibrillin-1</fullName>
    </submittedName>
</protein>
<keyword evidence="6" id="KW-0677">Repeat</keyword>
<feature type="domain" description="EGF-like" evidence="11">
    <location>
        <begin position="2211"/>
        <end position="2251"/>
    </location>
</feature>
<feature type="domain" description="TB" evidence="12">
    <location>
        <begin position="2130"/>
        <end position="2186"/>
    </location>
</feature>
<dbReference type="SUPFAM" id="SSF57184">
    <property type="entry name" value="Growth factor receptor domain"/>
    <property type="match status" value="11"/>
</dbReference>
<feature type="domain" description="EGF-like" evidence="11">
    <location>
        <begin position="1685"/>
        <end position="1726"/>
    </location>
</feature>
<feature type="domain" description="EGF-like" evidence="11">
    <location>
        <begin position="374"/>
        <end position="411"/>
    </location>
</feature>
<keyword evidence="9" id="KW-0325">Glycoprotein</keyword>
<keyword evidence="2" id="KW-0964">Secreted</keyword>
<dbReference type="Pfam" id="PF00008">
    <property type="entry name" value="EGF"/>
    <property type="match status" value="1"/>
</dbReference>
<dbReference type="PROSITE" id="PS00010">
    <property type="entry name" value="ASX_HYDROXYL"/>
    <property type="match status" value="30"/>
</dbReference>
<dbReference type="OrthoDB" id="10045365at2759"/>
<dbReference type="Gene3D" id="2.10.25.10">
    <property type="entry name" value="Laminin"/>
    <property type="match status" value="35"/>
</dbReference>
<evidence type="ECO:0000256" key="3">
    <source>
        <dbReference type="ARBA" id="ARBA00022530"/>
    </source>
</evidence>
<evidence type="ECO:0000256" key="6">
    <source>
        <dbReference type="ARBA" id="ARBA00022737"/>
    </source>
</evidence>
<dbReference type="FunFam" id="2.10.25.10:FF:000003">
    <property type="entry name" value="fibrillin-1 isoform X1"/>
    <property type="match status" value="12"/>
</dbReference>
<dbReference type="PROSITE" id="PS01186">
    <property type="entry name" value="EGF_2"/>
    <property type="match status" value="18"/>
</dbReference>
<evidence type="ECO:0000256" key="1">
    <source>
        <dbReference type="ARBA" id="ARBA00004498"/>
    </source>
</evidence>
<feature type="domain" description="EGF-like" evidence="11">
    <location>
        <begin position="457"/>
        <end position="496"/>
    </location>
</feature>
<feature type="disulfide bond" evidence="10">
    <location>
        <begin position="461"/>
        <end position="471"/>
    </location>
</feature>
<feature type="domain" description="EGF-like" evidence="11">
    <location>
        <begin position="1552"/>
        <end position="1593"/>
    </location>
</feature>
<dbReference type="InterPro" id="IPR009030">
    <property type="entry name" value="Growth_fac_rcpt_cys_sf"/>
</dbReference>
<dbReference type="InterPro" id="IPR052080">
    <property type="entry name" value="vWF_C/EGF_Fibrillin"/>
</dbReference>
<dbReference type="GO" id="GO:0071944">
    <property type="term" value="C:cell periphery"/>
    <property type="evidence" value="ECO:0007669"/>
    <property type="project" value="UniProtKB-ARBA"/>
</dbReference>
<dbReference type="FunFam" id="2.10.25.10:FF:000005">
    <property type="entry name" value="Fibrillin 2"/>
    <property type="match status" value="5"/>
</dbReference>
<feature type="domain" description="EGF-like" evidence="11">
    <location>
        <begin position="2380"/>
        <end position="2415"/>
    </location>
</feature>
<feature type="domain" description="EGF-like" evidence="11">
    <location>
        <begin position="995"/>
        <end position="1037"/>
    </location>
</feature>
<dbReference type="Pfam" id="PF12662">
    <property type="entry name" value="cEGF"/>
    <property type="match status" value="4"/>
</dbReference>
<keyword evidence="3" id="KW-0272">Extracellular matrix</keyword>
<keyword evidence="8 10" id="KW-1015">Disulfide bond</keyword>
<dbReference type="SUPFAM" id="SSF57196">
    <property type="entry name" value="EGF/Laminin"/>
    <property type="match status" value="7"/>
</dbReference>
<dbReference type="FunFam" id="2.10.25.10:FF:000096">
    <property type="entry name" value="Putative fibrillin 2"/>
    <property type="match status" value="2"/>
</dbReference>
<feature type="domain" description="EGF-like" evidence="11">
    <location>
        <begin position="2084"/>
        <end position="2125"/>
    </location>
</feature>
<evidence type="ECO:0000313" key="13">
    <source>
        <dbReference type="EMBL" id="OXA64188.1"/>
    </source>
</evidence>
<keyword evidence="4 10" id="KW-0245">EGF-like domain</keyword>
<dbReference type="FunFam" id="2.10.25.10:FF:000010">
    <property type="entry name" value="Pro-epidermal growth factor"/>
    <property type="match status" value="2"/>
</dbReference>
<dbReference type="SMART" id="SM00179">
    <property type="entry name" value="EGF_CA"/>
    <property type="match status" value="37"/>
</dbReference>
<comment type="caution">
    <text evidence="10">Lacks conserved residue(s) required for the propagation of feature annotation.</text>
</comment>
<feature type="domain" description="EGF-like" evidence="11">
    <location>
        <begin position="1163"/>
        <end position="1203"/>
    </location>
</feature>
<evidence type="ECO:0000313" key="14">
    <source>
        <dbReference type="Proteomes" id="UP000198287"/>
    </source>
</evidence>
<dbReference type="SUPFAM" id="SSF57581">
    <property type="entry name" value="TB module/8-cys domain"/>
    <property type="match status" value="8"/>
</dbReference>
<dbReference type="InterPro" id="IPR000742">
    <property type="entry name" value="EGF"/>
</dbReference>
<feature type="domain" description="EGF-like" evidence="11">
    <location>
        <begin position="1964"/>
        <end position="2001"/>
    </location>
</feature>
<dbReference type="PANTHER" id="PTHR47333">
    <property type="entry name" value="VON WILLEBRAND FACTOR C AND EGF DOMAIN-CONTAINING PROTEIN"/>
    <property type="match status" value="1"/>
</dbReference>
<dbReference type="PROSITE" id="PS51364">
    <property type="entry name" value="TB"/>
    <property type="match status" value="8"/>
</dbReference>
<feature type="domain" description="EGF-like" evidence="11">
    <location>
        <begin position="1911"/>
        <end position="1948"/>
    </location>
</feature>
<keyword evidence="7" id="KW-0106">Calcium</keyword>
<feature type="domain" description="EGF-like" evidence="11">
    <location>
        <begin position="416"/>
        <end position="456"/>
    </location>
</feature>
<feature type="domain" description="EGF-like" evidence="11">
    <location>
        <begin position="1268"/>
        <end position="1304"/>
    </location>
</feature>
<sequence length="2598" mass="280467">MEEDDLVAVELEKAMEILEFPSQNPVDPVLMDVKFHVSTEQHALITNAFAEMGIRENSVEKPFVVNLVSMVGGALAQIDVHVSTDILVGNAKLITEQVHALQKSLEMSAEASCKEWFALGNFVVQRLASHGVTLAVEPCPDHLDCEPGHLKNIHSSQCIDIDECEAIPNICEGGTCKNTPGSFRCECPPGQAPREGGSGPCEDENECLKDARQGNCFTSVLRGICRGKLSVKLTKRDCCCGMNMGKGWGDENNCEMCPTTDSECGLRPDICGKGKCIDIPDGYRCECDPGHIQRSPMAPCEDIDECIVNRHQTALCQGAQGFDVSSDGKFCIDHDECSESGMCANGICINMDASFKCTCNEGYILSPTGHSCIDQNECLENPRICLSGRCENTPGSYKCVCSEGFTPTFDQAFCVDKNECAETGMCSHGRCVNLDGSFKCVCNPGYKLGPTGKHCVDLNECDQHVCQGGQCFNEIGSFKCECFAGLVLGPDGRTCLDTQKDLCFKSYRDGLCLEPSLLPVPKSTCCCFGVGSVMGWGTPCRSCPLQGTADYDMLCPHGTGMTHTGDDINECAQNPNICTNGACENLVGTYRCICDRGYQVDSTGKLCLDVNECEMDDLICGGGLCKNKIGSFQCICPVGTQYDPRTQVCQDIDECIDSSQEVCTNGRCKNTQGSFDCDCFDGFILDPTGRFCIDNRRGNCWTKVVGGKCEGNLRLPMLREECCCSIGVGKAWGSPCSVCDPTLCECQPGFAKVDGKACTDIDECAMNPGICLGGGTCVNTEGSFTCSCPPGLQLEEGGTKCIDRREEHCYMHIKHGVCQRPLEGYFLRADCCCTVGKGWGRDCLPCPRPGSEAMQQLCPRGPGSIGQKDVNECALIPNLCENGRCRNVVGSFTCRCHQGFSLDEDGIKCIDLDECSIMPGVCGNGTCRNLPGSFACDCEDGFESSMMMQTCMDKNECQLTPGLCKGGRCLNVPGSFSCICPPGLELTPDQRECKDIDECSRTSGICSNGVCENQLGTYQCGCNDGYRQIGNNRAHCEDADECNDNRICNGGKCKNIPGSYSCECTAGLMPSPDGSTCLDVDECRADPGVCGPGRCDNSVGSFVCLCDDGFSVRPELGPSCIDEDECLMGNYICSHNAECINTEGSHDCRCLDGFSGDGTVCRDINECQVNNGGCHQDAQCINTDGSFRCACDPGFEGDGINCLDIDECSNNPNLCDNGQCLNHPGSFRCETSMSAICFTNFVFLGVVKIFMECSAACAIKDINSILLEINECENPHSCLYGTCINTPGGFTCSCPPYYELTEAGNACVDRRKSQCYLDTGDDFPRGRRPGQFGRRECARPIGDLMTRATCCCSVGSLWGPLCEACPTAGSDEYNTLCPGGNGFRPNGQTTVLEDVEECSELSLICTHGKCTNTFGSFMCDCDAGYRLDVSKAMCIDRNECIEQPDACGVGHCINEIGGYHCICPEGYMLLPSERECVDMRKEPCYMDFNTTTLQCGHPMSSRQTKMLCCCSMGAAWGDACLPCPAPASAEYTSLCGLRPGQIVNPMTGQPEEIDECSLVPNMCGKGVCVNTPTSFRCDCRLGFVYDEVAHTCVDIDECNSGVSNIAFVVETHAKEMPYVLISLDHLNVAVRQRGTDLTTVNEDARISMSAMSGSVFAVMENVKIFKAVSSVSVVRVLCSPQREILIDECQRNPNMCSNNGTCVNILGSHKCLCKPGFKLSSNNDCEDMDECQMMLSHACRHGRCINLPGSFTCQCAEGYTLTSDGQNCRDVNECDEIPNTCPKPARCQNVMAHVLSDLNECQINSNLCSDGVCINTDGGFVCQCPENYVLSSDGKKCVDIRQDLCYDSFLGGSFGRGVCSKSRRGYVSRMTCCCTGGKAWGSSCESCPAIGTREFKKLCPDGIGRGESGQDLDECSVMPDVCQGGECVNSDGSFRCECPQGYKLDSSGDKCVDENECALCSGADRTNCTNVCGNGTCFNVEGGFECDCNDGFAPGPNQVCEDIDECRERSHQCAFRCHNTVGGYRCTCPFGFVLAPDGKHCTDLDECSTPVHNCKFMCKNLIGSFACLCSEGYEQIGSGDDCRDINECAAPGGLCQNGRCINLPGSFRCECFEGFEPSQDYSKCIDRRQGSCYRQLVGGRCVSRESSSLAHTTKADCCCTLGVAWGLGDRCDRCPQQGTPLYKELCLESGYSVDGSGKGFKVDPSGVHCLDVNECDLTPKVCQHNCENTVGSFFCLCNTGFTLSSDGVTCKDIDECATGRHGCQRKDECVNTQGSYQCLCSKGFSQVGDQCLDVNECDQVGVCPPPGTCINTMGSFKCICPRGFTTDSSGQTCLDKDECTDDGKADDARCQHGCVNIFGSYRCSCADGYSQHYYHNQCVDTNECEEGACGGAGCQNTQGSFVCSCPPGFQFDNGMLICVQMSGSCVGSPCQFGCSPHGQDGFVCGCPHGYHRIGQGHCLNTITPPAYGGYDIEDPLSSSENSDRFISTEGCFSCKVGASSRSGRGRRSAENLETNVTNLVLTQHHKNEINDQLILMVPIERTRARYRILKLQPSLKHMSAMRYVIIKGNEHNLFEVTRESPVGLHFKKKISPKGSVYA</sequence>
<dbReference type="EMBL" id="LNIX01000001">
    <property type="protein sequence ID" value="OXA64188.1"/>
    <property type="molecule type" value="Genomic_DNA"/>
</dbReference>
<feature type="domain" description="EGF-like" evidence="11">
    <location>
        <begin position="953"/>
        <end position="994"/>
    </location>
</feature>
<feature type="domain" description="EGF-like" evidence="11">
    <location>
        <begin position="869"/>
        <end position="910"/>
    </location>
</feature>
<dbReference type="FunFam" id="2.10.25.10:FF:000017">
    <property type="entry name" value="latent-transforming growth factor beta-binding protein 4 isoform X1"/>
    <property type="match status" value="1"/>
</dbReference>
<feature type="domain" description="EGF-like" evidence="11">
    <location>
        <begin position="911"/>
        <end position="952"/>
    </location>
</feature>
<accession>A0A226F3Y6</accession>
<feature type="domain" description="TB" evidence="12">
    <location>
        <begin position="1482"/>
        <end position="1535"/>
    </location>
</feature>
<dbReference type="InterPro" id="IPR013032">
    <property type="entry name" value="EGF-like_CS"/>
</dbReference>
<feature type="domain" description="TB" evidence="12">
    <location>
        <begin position="1313"/>
        <end position="1377"/>
    </location>
</feature>
<feature type="domain" description="TB" evidence="12">
    <location>
        <begin position="501"/>
        <end position="555"/>
    </location>
</feature>
<evidence type="ECO:0000256" key="5">
    <source>
        <dbReference type="ARBA" id="ARBA00022729"/>
    </source>
</evidence>
<dbReference type="FunFam" id="2.10.25.10:FF:000038">
    <property type="entry name" value="Fibrillin 2"/>
    <property type="match status" value="2"/>
</dbReference>
<evidence type="ECO:0000256" key="7">
    <source>
        <dbReference type="ARBA" id="ARBA00022837"/>
    </source>
</evidence>
<feature type="disulfide bond" evidence="10">
    <location>
        <begin position="2384"/>
        <end position="2394"/>
    </location>
</feature>
<dbReference type="InterPro" id="IPR018097">
    <property type="entry name" value="EGF_Ca-bd_CS"/>
</dbReference>
<name>A0A226F3Y6_FOLCA</name>
<dbReference type="Gene3D" id="3.90.290.10">
    <property type="entry name" value="TGF-beta binding (TB) domain"/>
    <property type="match status" value="8"/>
</dbReference>
<dbReference type="InterPro" id="IPR024731">
    <property type="entry name" value="NELL2-like_EGF"/>
</dbReference>
<dbReference type="Pfam" id="PF12947">
    <property type="entry name" value="EGF_3"/>
    <property type="match status" value="2"/>
</dbReference>
<evidence type="ECO:0000256" key="10">
    <source>
        <dbReference type="PROSITE-ProRule" id="PRU00076"/>
    </source>
</evidence>
<dbReference type="SMART" id="SM00181">
    <property type="entry name" value="EGF"/>
    <property type="match status" value="37"/>
</dbReference>
<feature type="domain" description="EGF-like" evidence="11">
    <location>
        <begin position="333"/>
        <end position="373"/>
    </location>
</feature>
<keyword evidence="5" id="KW-0732">Signal</keyword>
<feature type="domain" description="EGF-like" evidence="11">
    <location>
        <begin position="2002"/>
        <end position="2042"/>
    </location>
</feature>
<dbReference type="CDD" id="cd00054">
    <property type="entry name" value="EGF_CA"/>
    <property type="match status" value="15"/>
</dbReference>
<dbReference type="PROSITE" id="PS50026">
    <property type="entry name" value="EGF_3"/>
    <property type="match status" value="28"/>
</dbReference>
<dbReference type="PANTHER" id="PTHR47333:SF5">
    <property type="entry name" value="FIBRILLIN-3"/>
    <property type="match status" value="1"/>
</dbReference>
<dbReference type="FunFam" id="2.10.25.10:FF:000653">
    <property type="entry name" value="Putative Fibrillin-1"/>
    <property type="match status" value="1"/>
</dbReference>
<dbReference type="InterPro" id="IPR049883">
    <property type="entry name" value="NOTCH1_EGF-like"/>
</dbReference>
<dbReference type="InterPro" id="IPR026823">
    <property type="entry name" value="cEGF"/>
</dbReference>
<evidence type="ECO:0000256" key="2">
    <source>
        <dbReference type="ARBA" id="ARBA00022525"/>
    </source>
</evidence>
<keyword evidence="14" id="KW-1185">Reference proteome</keyword>
<proteinExistence type="predicted"/>
<dbReference type="Pfam" id="PF00683">
    <property type="entry name" value="TB"/>
    <property type="match status" value="8"/>
</dbReference>
<feature type="domain" description="EGF-like" evidence="11">
    <location>
        <begin position="2293"/>
        <end position="2330"/>
    </location>
</feature>
<evidence type="ECO:0000259" key="11">
    <source>
        <dbReference type="PROSITE" id="PS50026"/>
    </source>
</evidence>
<comment type="subcellular location">
    <subcellularLocation>
        <location evidence="1">Secreted</location>
        <location evidence="1">Extracellular space</location>
        <location evidence="1">Extracellular matrix</location>
    </subcellularLocation>
</comment>
<feature type="domain" description="EGF-like" evidence="11">
    <location>
        <begin position="760"/>
        <end position="798"/>
    </location>
</feature>
<dbReference type="Proteomes" id="UP000198287">
    <property type="component" value="Unassembled WGS sequence"/>
</dbReference>
<feature type="domain" description="EGF-like" evidence="11">
    <location>
        <begin position="567"/>
        <end position="608"/>
    </location>
</feature>
<feature type="domain" description="EGF-like" evidence="11">
    <location>
        <begin position="1436"/>
        <end position="1473"/>
    </location>
</feature>
<dbReference type="GO" id="GO:0005509">
    <property type="term" value="F:calcium ion binding"/>
    <property type="evidence" value="ECO:0007669"/>
    <property type="project" value="InterPro"/>
</dbReference>
<dbReference type="InterPro" id="IPR017878">
    <property type="entry name" value="TB_dom"/>
</dbReference>